<dbReference type="Gene3D" id="3.90.70.120">
    <property type="match status" value="6"/>
</dbReference>
<accession>A0A8J2EBH1</accession>
<dbReference type="OrthoDB" id="7916681at2759"/>
<evidence type="ECO:0000256" key="1">
    <source>
        <dbReference type="SAM" id="MobiDB-lite"/>
    </source>
</evidence>
<gene>
    <name evidence="2" type="ORF">HICCMSTLAB_LOCUS535</name>
</gene>
<feature type="compositionally biased region" description="Basic residues" evidence="1">
    <location>
        <begin position="1326"/>
        <end position="1340"/>
    </location>
</feature>
<comment type="caution">
    <text evidence="2">The sequence shown here is derived from an EMBL/GenBank/DDBJ whole genome shotgun (WGS) entry which is preliminary data.</text>
</comment>
<keyword evidence="3" id="KW-1185">Reference proteome</keyword>
<evidence type="ECO:0000313" key="3">
    <source>
        <dbReference type="Proteomes" id="UP000786811"/>
    </source>
</evidence>
<protein>
    <submittedName>
        <fullName evidence="2">Uncharacterized protein</fullName>
    </submittedName>
</protein>
<reference evidence="2" key="1">
    <citation type="submission" date="2021-04" db="EMBL/GenBank/DDBJ databases">
        <authorList>
            <person name="Chebbi M.A.C M."/>
        </authorList>
    </citation>
    <scope>NUCLEOTIDE SEQUENCE</scope>
</reference>
<dbReference type="Proteomes" id="UP000786811">
    <property type="component" value="Unassembled WGS sequence"/>
</dbReference>
<dbReference type="PANTHER" id="PTHR40552:SF6">
    <property type="entry name" value="FI09606P-RELATED"/>
    <property type="match status" value="1"/>
</dbReference>
<proteinExistence type="predicted"/>
<evidence type="ECO:0000313" key="2">
    <source>
        <dbReference type="EMBL" id="CAG5073636.1"/>
    </source>
</evidence>
<organism evidence="2 3">
    <name type="scientific">Cotesia congregata</name>
    <name type="common">Parasitoid wasp</name>
    <name type="synonym">Apanteles congregatus</name>
    <dbReference type="NCBI Taxonomy" id="51543"/>
    <lineage>
        <taxon>Eukaryota</taxon>
        <taxon>Metazoa</taxon>
        <taxon>Ecdysozoa</taxon>
        <taxon>Arthropoda</taxon>
        <taxon>Hexapoda</taxon>
        <taxon>Insecta</taxon>
        <taxon>Pterygota</taxon>
        <taxon>Neoptera</taxon>
        <taxon>Endopterygota</taxon>
        <taxon>Hymenoptera</taxon>
        <taxon>Apocrita</taxon>
        <taxon>Ichneumonoidea</taxon>
        <taxon>Braconidae</taxon>
        <taxon>Microgastrinae</taxon>
        <taxon>Cotesia</taxon>
    </lineage>
</organism>
<dbReference type="PANTHER" id="PTHR40552">
    <property type="entry name" value="AT05186P-RELATED"/>
    <property type="match status" value="1"/>
</dbReference>
<feature type="region of interest" description="Disordered" evidence="1">
    <location>
        <begin position="1320"/>
        <end position="1343"/>
    </location>
</feature>
<name>A0A8J2EBH1_COTCN</name>
<dbReference type="EMBL" id="CAJNRD030001114">
    <property type="protein sequence ID" value="CAG5073636.1"/>
    <property type="molecule type" value="Genomic_DNA"/>
</dbReference>
<sequence>MESKILEEKQNFTPKKKYPHKWNNFQVISPKMAILRGNYSIFDKRFKFVSRGQQGTACCVVAIVFSRLVNPKNWTMDHVNKVLENGDKLFRLSQWRNKVKDTLMTTQMVYPEFFIDDYKCNILCEPNKVCGNLFTESAGCPLIGDGIKKFLQDHEAGVLTSSGAAVAIWRHTVEGKFWYFSPTSCDETGRQKEACLIISKDINDLVELFLTNLNDNDSRYSVDKITVVKINLINRSLPDDRGLLTINKNVRSTNTKGEKKFKVKKKDVVNKEPLAITISNYNIETTFAQDPLIDQNNFDTGYDYYDIEVNVPSTFRELSQDRAILHGWTHESADVYKGKGAQNVANCISALAIKKISPVRTWLRPKLDEILSLGDALYLEVKSLNSAKRTIDFNDRKIQIDGKSHFVDVDLITVTGTLASKVPDVLNLKQALLEFFLVNTDGVVQCSSMAIAVWTQNGCYYSFDPRQCDANGDRVREEPKRKQKKDTEVKKKSGKCCVIRFPTVESLAYNFIDKVENKNDRFIINSVSVADDVPGTRKWREFEPGEAGKTWVLQGTISNADEDFESAGMQGIAIPVVALVTAQEVAPQDWTKAVVDQVVRDGDAFFKWCVPQEEEEEQEITLRNLKRKVYVNSRRVKFDIGEAVVVGNSEFSALAEGITKFFTEHQYGIVEFGDLVVAIWKHDQVLPKTKGKEAGTETTYYCFDANPRGPLGEKNSEEEEAACVIRAVDPEEIARRIHANAEGSGEFFIHSFQVGEISETMTPEEIEADKQKPTKPSLGDFVELDEDSACLYGSVDLDDKSQAAVALVTLGMTKLYSPFLWTREVVDDIVKLGVKVAEKNVENLPEEERVYLLPSEIEEFDIGVNRISVEAEENATGTLENLVTMLQGFLARNTAGILRQDGVMVPIWKEGDVFFTFNPRLDQETKENPTVFWFTNIAALVANIQPMFDQAGNIVLDSVNLESEYETRVAENERPKPATSDEELWYNFPKVSQGVWQLLGSVSLNDEKFLPGNHGNQTAALAAMAVIFSKVYEPKQWNKEIIDEVVVTADKLHTKTVECLGNVVNPRVNQVIPEFFLSNRRLDLTIRDCVESGKVSSNLLTLKEGLERFFQNFSSGALTLGDVNVGIWKSKDFFAVLPSSKFPGDSGDQVKVLRFKTTEQLAAYFSRLVDAEEDYEIHAIDVVDWNKFPPWKHDPSSVVRPSNLPALNAYRELPPARAILQAGIDQSSDIFPPSLRNRQTASNCVVALAMAVVKNSLTWTKKTLDEILVIGNKLHRESLKATKDKVKPGDVVRVFHIGVNALTADVEVAVAGLVAVKPPEPEVKGKKTKKPKSARGKKKTRELPPQAVPPLLQEGVQQFWEENSAGILVIGSYMVSMWMEHGVYFLWDPRPRSKQGLKISGPSEEGFACVMWFACLEPFYDVILENIDEEDKFGSFEIFRVIVNTLIVESLPGPVGFQAFVEEGTKQTVDVKVASEFFFVDKDLSVLKGSIHMNSSAFDLKYRGRQSTAIAAVANAVAVLHVPSTWTSELVDAIVRYGDVLHRDSTRIRNAECEKRNLLAKELLDSFVIGDFRVSISVSSNETAGILVVHDLAQALGVFFRNHCAGILHTSNLAVAVMQHYGKFYMFDPSECDKFGRSYYLDDVDDNDNGERKDQVGGGGACVAKCESIMRLASIFVAKEIFLACKIITKFYTMDSFKEEKEIK</sequence>